<evidence type="ECO:0008006" key="12">
    <source>
        <dbReference type="Google" id="ProtNLM"/>
    </source>
</evidence>
<keyword evidence="6" id="KW-0406">Ion transport</keyword>
<keyword evidence="11" id="KW-1185">Reference proteome</keyword>
<reference evidence="10" key="1">
    <citation type="submission" date="2018-11" db="EMBL/GenBank/DDBJ databases">
        <authorList>
            <consortium name="Pathogen Informatics"/>
        </authorList>
    </citation>
    <scope>NUCLEOTIDE SEQUENCE</scope>
</reference>
<dbReference type="PANTHER" id="PTHR11893">
    <property type="entry name" value="INNEXIN"/>
    <property type="match status" value="1"/>
</dbReference>
<keyword evidence="2" id="KW-0813">Transport</keyword>
<proteinExistence type="predicted"/>
<evidence type="ECO:0000256" key="7">
    <source>
        <dbReference type="ARBA" id="ARBA00023136"/>
    </source>
</evidence>
<evidence type="ECO:0000256" key="4">
    <source>
        <dbReference type="ARBA" id="ARBA00022692"/>
    </source>
</evidence>
<dbReference type="InterPro" id="IPR000990">
    <property type="entry name" value="Innexin"/>
</dbReference>
<sequence>MLDVIESKKLINFVGLEDFADRLSFQYSFVLLILVTFILGVKQYLLDGIACYMSPVPGGTPINTYMENYCWVHGTIPILNHEKMPEDEEGWLEMDKHRIGKRNHSSPDQMGTFSRHFA</sequence>
<evidence type="ECO:0000256" key="5">
    <source>
        <dbReference type="ARBA" id="ARBA00022989"/>
    </source>
</evidence>
<keyword evidence="5 9" id="KW-1133">Transmembrane helix</keyword>
<evidence type="ECO:0000313" key="11">
    <source>
        <dbReference type="Proteomes" id="UP000784294"/>
    </source>
</evidence>
<evidence type="ECO:0000313" key="10">
    <source>
        <dbReference type="EMBL" id="VEL08293.1"/>
    </source>
</evidence>
<evidence type="ECO:0000256" key="1">
    <source>
        <dbReference type="ARBA" id="ARBA00004651"/>
    </source>
</evidence>
<organism evidence="10 11">
    <name type="scientific">Protopolystoma xenopodis</name>
    <dbReference type="NCBI Taxonomy" id="117903"/>
    <lineage>
        <taxon>Eukaryota</taxon>
        <taxon>Metazoa</taxon>
        <taxon>Spiralia</taxon>
        <taxon>Lophotrochozoa</taxon>
        <taxon>Platyhelminthes</taxon>
        <taxon>Monogenea</taxon>
        <taxon>Polyopisthocotylea</taxon>
        <taxon>Polystomatidea</taxon>
        <taxon>Polystomatidae</taxon>
        <taxon>Protopolystoma</taxon>
    </lineage>
</organism>
<dbReference type="EMBL" id="CAAALY010003599">
    <property type="protein sequence ID" value="VEL08293.1"/>
    <property type="molecule type" value="Genomic_DNA"/>
</dbReference>
<evidence type="ECO:0000256" key="2">
    <source>
        <dbReference type="ARBA" id="ARBA00022448"/>
    </source>
</evidence>
<dbReference type="GO" id="GO:0034220">
    <property type="term" value="P:monoatomic ion transmembrane transport"/>
    <property type="evidence" value="ECO:0007669"/>
    <property type="project" value="UniProtKB-KW"/>
</dbReference>
<dbReference type="AlphaFoldDB" id="A0A3S5AYL7"/>
<comment type="caution">
    <text evidence="10">The sequence shown here is derived from an EMBL/GenBank/DDBJ whole genome shotgun (WGS) entry which is preliminary data.</text>
</comment>
<keyword evidence="8" id="KW-0407">Ion channel</keyword>
<name>A0A3S5AYL7_9PLAT</name>
<dbReference type="GO" id="GO:0005886">
    <property type="term" value="C:plasma membrane"/>
    <property type="evidence" value="ECO:0007669"/>
    <property type="project" value="UniProtKB-SubCell"/>
</dbReference>
<accession>A0A3S5AYL7</accession>
<evidence type="ECO:0000256" key="9">
    <source>
        <dbReference type="SAM" id="Phobius"/>
    </source>
</evidence>
<evidence type="ECO:0000256" key="3">
    <source>
        <dbReference type="ARBA" id="ARBA00022475"/>
    </source>
</evidence>
<evidence type="ECO:0000256" key="8">
    <source>
        <dbReference type="ARBA" id="ARBA00023303"/>
    </source>
</evidence>
<evidence type="ECO:0000256" key="6">
    <source>
        <dbReference type="ARBA" id="ARBA00023065"/>
    </source>
</evidence>
<keyword evidence="3" id="KW-1003">Cell membrane</keyword>
<keyword evidence="7 9" id="KW-0472">Membrane</keyword>
<dbReference type="PANTHER" id="PTHR11893:SF36">
    <property type="entry name" value="INNEXIN-5"/>
    <property type="match status" value="1"/>
</dbReference>
<feature type="transmembrane region" description="Helical" evidence="9">
    <location>
        <begin position="25"/>
        <end position="45"/>
    </location>
</feature>
<protein>
    <recommendedName>
        <fullName evidence="12">Innexin</fullName>
    </recommendedName>
</protein>
<gene>
    <name evidence="10" type="ORF">PXEA_LOCUS1733</name>
</gene>
<dbReference type="Proteomes" id="UP000784294">
    <property type="component" value="Unassembled WGS sequence"/>
</dbReference>
<comment type="subcellular location">
    <subcellularLocation>
        <location evidence="1">Cell membrane</location>
        <topology evidence="1">Multi-pass membrane protein</topology>
    </subcellularLocation>
</comment>
<keyword evidence="4 9" id="KW-0812">Transmembrane</keyword>
<dbReference type="Pfam" id="PF00876">
    <property type="entry name" value="Innexin"/>
    <property type="match status" value="1"/>
</dbReference>
<dbReference type="OrthoDB" id="5867527at2759"/>